<dbReference type="AlphaFoldDB" id="A0A0M2HSS8"/>
<reference evidence="2 3" key="1">
    <citation type="submission" date="2015-02" db="EMBL/GenBank/DDBJ databases">
        <title>Draft genome sequences of ten Microbacterium spp. with emphasis on heavy metal contaminated environments.</title>
        <authorList>
            <person name="Corretto E."/>
        </authorList>
    </citation>
    <scope>NUCLEOTIDE SEQUENCE [LARGE SCALE GENOMIC DNA]</scope>
    <source>
        <strain evidence="2 3">SA35</strain>
    </source>
</reference>
<feature type="transmembrane region" description="Helical" evidence="1">
    <location>
        <begin position="166"/>
        <end position="187"/>
    </location>
</feature>
<feature type="transmembrane region" description="Helical" evidence="1">
    <location>
        <begin position="142"/>
        <end position="160"/>
    </location>
</feature>
<keyword evidence="3" id="KW-1185">Reference proteome</keyword>
<feature type="transmembrane region" description="Helical" evidence="1">
    <location>
        <begin position="20"/>
        <end position="38"/>
    </location>
</feature>
<evidence type="ECO:0008006" key="4">
    <source>
        <dbReference type="Google" id="ProtNLM"/>
    </source>
</evidence>
<dbReference type="NCBIfam" id="TIGR04370">
    <property type="entry name" value="glyco_rpt_poly"/>
    <property type="match status" value="1"/>
</dbReference>
<accession>A0A0M2HSS8</accession>
<keyword evidence="1" id="KW-1133">Transmembrane helix</keyword>
<organism evidence="2 3">
    <name type="scientific">Microbacterium hydrocarbonoxydans</name>
    <dbReference type="NCBI Taxonomy" id="273678"/>
    <lineage>
        <taxon>Bacteria</taxon>
        <taxon>Bacillati</taxon>
        <taxon>Actinomycetota</taxon>
        <taxon>Actinomycetes</taxon>
        <taxon>Micrococcales</taxon>
        <taxon>Microbacteriaceae</taxon>
        <taxon>Microbacterium</taxon>
    </lineage>
</organism>
<feature type="transmembrane region" description="Helical" evidence="1">
    <location>
        <begin position="115"/>
        <end position="133"/>
    </location>
</feature>
<feature type="transmembrane region" description="Helical" evidence="1">
    <location>
        <begin position="308"/>
        <end position="326"/>
    </location>
</feature>
<dbReference type="EMBL" id="JYJB01000009">
    <property type="protein sequence ID" value="KJL47554.1"/>
    <property type="molecule type" value="Genomic_DNA"/>
</dbReference>
<gene>
    <name evidence="2" type="ORF">RS84_02351</name>
</gene>
<feature type="transmembrane region" description="Helical" evidence="1">
    <location>
        <begin position="333"/>
        <end position="355"/>
    </location>
</feature>
<comment type="caution">
    <text evidence="2">The sequence shown here is derived from an EMBL/GenBank/DDBJ whole genome shotgun (WGS) entry which is preliminary data.</text>
</comment>
<feature type="transmembrane region" description="Helical" evidence="1">
    <location>
        <begin position="361"/>
        <end position="378"/>
    </location>
</feature>
<protein>
    <recommendedName>
        <fullName evidence="4">Oligosaccharide repeat unit polymerase</fullName>
    </recommendedName>
</protein>
<evidence type="ECO:0000313" key="3">
    <source>
        <dbReference type="Proteomes" id="UP000033900"/>
    </source>
</evidence>
<keyword evidence="1" id="KW-0812">Transmembrane</keyword>
<sequence>MVLFLAGGVLGQNYLYDASSTFLLFALAASFNLVPLLVSKDLKETPKLTQTQVETVILMPAWVIAVTAMVGFLGALQLSVQLGTPLISASSISRALEASSDNAALIYRGEVVRSTFGTVSYALMQFGFAALGVRMRARPNRWTWFVLLLSLISAASWTIVTTQRSYFLVSFLWLVAGYIAAAVAVGNEKVSWKLVAWGMSAVAALTLFVVGARAIRVAGANAQLNESSWSSASLWAAGYIPTFSSWHSSGGGTVIYPLRLLSGVLALTGTGVDAGTDADNEEFTYIGAGQLSNASTMMRAVVLGSGDVAAFLVVVLFGAVSIAIYRGAQQRRVFAIAAYIGVVATIIWSVNAWHFSNANRVLAQVVLLVAFGLSVALMRRRERLAQRRLRRRPTARVRAE</sequence>
<evidence type="ECO:0000256" key="1">
    <source>
        <dbReference type="SAM" id="Phobius"/>
    </source>
</evidence>
<name>A0A0M2HSS8_9MICO</name>
<keyword evidence="1" id="KW-0472">Membrane</keyword>
<feature type="transmembrane region" description="Helical" evidence="1">
    <location>
        <begin position="59"/>
        <end position="80"/>
    </location>
</feature>
<dbReference type="Proteomes" id="UP000033900">
    <property type="component" value="Unassembled WGS sequence"/>
</dbReference>
<feature type="transmembrane region" description="Helical" evidence="1">
    <location>
        <begin position="194"/>
        <end position="215"/>
    </location>
</feature>
<proteinExistence type="predicted"/>
<evidence type="ECO:0000313" key="2">
    <source>
        <dbReference type="EMBL" id="KJL47554.1"/>
    </source>
</evidence>
<dbReference type="PATRIC" id="fig|273678.4.peg.2352"/>